<feature type="compositionally biased region" description="Acidic residues" evidence="8">
    <location>
        <begin position="160"/>
        <end position="177"/>
    </location>
</feature>
<evidence type="ECO:0000256" key="6">
    <source>
        <dbReference type="ARBA" id="ARBA00023242"/>
    </source>
</evidence>
<comment type="similarity">
    <text evidence="2 7">Belongs to the C1D family.</text>
</comment>
<keyword evidence="6 7" id="KW-0539">Nucleus</keyword>
<evidence type="ECO:0000256" key="1">
    <source>
        <dbReference type="ARBA" id="ARBA00004123"/>
    </source>
</evidence>
<dbReference type="eggNOG" id="KOG4835">
    <property type="taxonomic scope" value="Eukaryota"/>
</dbReference>
<keyword evidence="5 7" id="KW-0694">RNA-binding</keyword>
<dbReference type="GO" id="GO:0003677">
    <property type="term" value="F:DNA binding"/>
    <property type="evidence" value="ECO:0007669"/>
    <property type="project" value="UniProtKB-KW"/>
</dbReference>
<reference evidence="10" key="1">
    <citation type="submission" date="2011-08" db="EMBL/GenBank/DDBJ databases">
        <authorList>
            <person name="Rombauts S."/>
        </authorList>
    </citation>
    <scope>NUCLEOTIDE SEQUENCE</scope>
    <source>
        <strain evidence="10">London</strain>
    </source>
</reference>
<dbReference type="GO" id="GO:0000460">
    <property type="term" value="P:maturation of 5.8S rRNA"/>
    <property type="evidence" value="ECO:0007669"/>
    <property type="project" value="TreeGrafter"/>
</dbReference>
<dbReference type="EMBL" id="CAEY01000075">
    <property type="status" value="NOT_ANNOTATED_CDS"/>
    <property type="molecule type" value="Genomic_DNA"/>
</dbReference>
<evidence type="ECO:0000256" key="2">
    <source>
        <dbReference type="ARBA" id="ARBA00009154"/>
    </source>
</evidence>
<feature type="region of interest" description="Disordered" evidence="8">
    <location>
        <begin position="122"/>
        <end position="255"/>
    </location>
</feature>
<evidence type="ECO:0000313" key="9">
    <source>
        <dbReference type="EnsemblMetazoa" id="tetur11g04750.1"/>
    </source>
</evidence>
<keyword evidence="10" id="KW-1185">Reference proteome</keyword>
<accession>T1KHK8</accession>
<dbReference type="KEGG" id="tut:107364163"/>
<feature type="compositionally biased region" description="Basic residues" evidence="8">
    <location>
        <begin position="244"/>
        <end position="255"/>
    </location>
</feature>
<dbReference type="GO" id="GO:0005737">
    <property type="term" value="C:cytoplasm"/>
    <property type="evidence" value="ECO:0007669"/>
    <property type="project" value="UniProtKB-SubCell"/>
</dbReference>
<comment type="subcellular location">
    <subcellularLocation>
        <location evidence="7">Cytoplasm</location>
    </subcellularLocation>
    <subcellularLocation>
        <location evidence="7">Nucleus</location>
        <location evidence="7">Nucleolus</location>
    </subcellularLocation>
    <subcellularLocation>
        <location evidence="1 7">Nucleus</location>
    </subcellularLocation>
</comment>
<evidence type="ECO:0000256" key="4">
    <source>
        <dbReference type="ARBA" id="ARBA00022552"/>
    </source>
</evidence>
<dbReference type="HOGENOM" id="CLU_1091189_0_0_1"/>
<dbReference type="GO" id="GO:0003723">
    <property type="term" value="F:RNA binding"/>
    <property type="evidence" value="ECO:0007669"/>
    <property type="project" value="UniProtKB-UniRule"/>
</dbReference>
<dbReference type="GO" id="GO:0000178">
    <property type="term" value="C:exosome (RNase complex)"/>
    <property type="evidence" value="ECO:0007669"/>
    <property type="project" value="TreeGrafter"/>
</dbReference>
<evidence type="ECO:0000256" key="7">
    <source>
        <dbReference type="RuleBase" id="RU368003"/>
    </source>
</evidence>
<keyword evidence="4 7" id="KW-0698">rRNA processing</keyword>
<name>T1KHK8_TETUR</name>
<feature type="compositionally biased region" description="Basic and acidic residues" evidence="8">
    <location>
        <begin position="148"/>
        <end position="159"/>
    </location>
</feature>
<dbReference type="GO" id="GO:0010468">
    <property type="term" value="P:regulation of gene expression"/>
    <property type="evidence" value="ECO:0007669"/>
    <property type="project" value="TreeGrafter"/>
</dbReference>
<dbReference type="EnsemblMetazoa" id="tetur11g04750.1">
    <property type="protein sequence ID" value="tetur11g04750.1"/>
    <property type="gene ID" value="tetur11g04750"/>
</dbReference>
<dbReference type="InterPro" id="IPR007146">
    <property type="entry name" value="Sas10/Utp3/C1D"/>
</dbReference>
<dbReference type="STRING" id="32264.T1KHK8"/>
<comment type="function">
    <text evidence="7">Plays a role in the recruitment of the exosome to pre-rRNA to mediate the 3'-5' end processing of the 5.8S rRNA.</text>
</comment>
<dbReference type="PANTHER" id="PTHR15341:SF3">
    <property type="entry name" value="NUCLEAR NUCLEIC ACID-BINDING PROTEIN C1D"/>
    <property type="match status" value="1"/>
</dbReference>
<dbReference type="Proteomes" id="UP000015104">
    <property type="component" value="Unassembled WGS sequence"/>
</dbReference>
<keyword evidence="7" id="KW-0238">DNA-binding</keyword>
<dbReference type="InterPro" id="IPR011082">
    <property type="entry name" value="Exosome-assoc_fac/DNA_repair"/>
</dbReference>
<dbReference type="OMA" id="WIYLTCK"/>
<evidence type="ECO:0000256" key="8">
    <source>
        <dbReference type="SAM" id="MobiDB-lite"/>
    </source>
</evidence>
<dbReference type="PANTHER" id="PTHR15341">
    <property type="entry name" value="SUN-COR STEROID HORMONE RECEPTOR CO-REPRESSOR"/>
    <property type="match status" value="1"/>
</dbReference>
<dbReference type="AlphaFoldDB" id="T1KHK8"/>
<evidence type="ECO:0000256" key="5">
    <source>
        <dbReference type="ARBA" id="ARBA00022884"/>
    </source>
</evidence>
<comment type="subunit">
    <text evidence="7">Monomer and homodimer.</text>
</comment>
<sequence length="255" mass="29325">MDVPDNLKNQLNVFRSKMSSLKSDCQALLHKYDSIRENIDGNALEEASLDLAAAFTINSLFWIYLTCKGLDTKNHDLKLEINRIKLANMRLKKLKDSAKAPKLDVPAAQRFIRHSLFDPKDEVSERTGKVSYDYDGDDDDNNKRKRKRLEEEVGDVKMEQDDDHNEESEDDEDDEDKVETNEDKTSLVNEGNKGGLNVRKRGKRGKRGGGSEQEEKPADGSTIADHKGKRRRNTAKEFFINKKDKNRGRRNTRRR</sequence>
<dbReference type="OrthoDB" id="1421013at2759"/>
<reference evidence="9" key="2">
    <citation type="submission" date="2015-06" db="UniProtKB">
        <authorList>
            <consortium name="EnsemblMetazoa"/>
        </authorList>
    </citation>
    <scope>IDENTIFICATION</scope>
</reference>
<organism evidence="9 10">
    <name type="scientific">Tetranychus urticae</name>
    <name type="common">Two-spotted spider mite</name>
    <dbReference type="NCBI Taxonomy" id="32264"/>
    <lineage>
        <taxon>Eukaryota</taxon>
        <taxon>Metazoa</taxon>
        <taxon>Ecdysozoa</taxon>
        <taxon>Arthropoda</taxon>
        <taxon>Chelicerata</taxon>
        <taxon>Arachnida</taxon>
        <taxon>Acari</taxon>
        <taxon>Acariformes</taxon>
        <taxon>Trombidiformes</taxon>
        <taxon>Prostigmata</taxon>
        <taxon>Eleutherengona</taxon>
        <taxon>Raphignathae</taxon>
        <taxon>Tetranychoidea</taxon>
        <taxon>Tetranychidae</taxon>
        <taxon>Tetranychus</taxon>
    </lineage>
</organism>
<evidence type="ECO:0000313" key="10">
    <source>
        <dbReference type="Proteomes" id="UP000015104"/>
    </source>
</evidence>
<proteinExistence type="inferred from homology"/>
<evidence type="ECO:0000256" key="3">
    <source>
        <dbReference type="ARBA" id="ARBA00015212"/>
    </source>
</evidence>
<feature type="compositionally biased region" description="Basic residues" evidence="8">
    <location>
        <begin position="198"/>
        <end position="207"/>
    </location>
</feature>
<gene>
    <name evidence="9" type="primary">107364163</name>
</gene>
<protein>
    <recommendedName>
        <fullName evidence="3 7">Nuclear nucleic acid-binding protein C1D</fullName>
    </recommendedName>
</protein>
<keyword evidence="7" id="KW-0963">Cytoplasm</keyword>
<dbReference type="GO" id="GO:0005730">
    <property type="term" value="C:nucleolus"/>
    <property type="evidence" value="ECO:0007669"/>
    <property type="project" value="UniProtKB-SubCell"/>
</dbReference>
<dbReference type="Pfam" id="PF04000">
    <property type="entry name" value="Sas10_Utp3"/>
    <property type="match status" value="1"/>
</dbReference>